<evidence type="ECO:0000313" key="8">
    <source>
        <dbReference type="Proteomes" id="UP000315217"/>
    </source>
</evidence>
<dbReference type="PRINTS" id="PR00625">
    <property type="entry name" value="JDOMAIN"/>
</dbReference>
<evidence type="ECO:0000256" key="3">
    <source>
        <dbReference type="ARBA" id="ARBA00022771"/>
    </source>
</evidence>
<dbReference type="CDD" id="cd10747">
    <property type="entry name" value="DnaJ_C"/>
    <property type="match status" value="1"/>
</dbReference>
<dbReference type="InterPro" id="IPR001623">
    <property type="entry name" value="DnaJ_domain"/>
</dbReference>
<proteinExistence type="predicted"/>
<sequence>MEFKDYYKILGVDRAADQKAISAAYRKLARQYHPDVNKAAGAEEKFKEMNEAYQVLGDADRRARYDQMFDAYQHGGMDWQQTFGQGAAQTPGGWTVTFGGEGLEDLLGGLGFSDFFKQFFGAEAGAARTGGRAGVDELLRGQGRRPGAESAIAVSLEEAYAGARKSFAVQLNGTTRRFDVAIPKGVRSGQRIRLTGAVDGDDLYLRVQVQPHPHFERRDDDIFIEVPVTASEAVLGATIEVPTLDGKVEMTIPPGTQNGQTFRLRAQGMPRPGGGRGDQLVRVKVVVPAKPTPKEKQLFEELAKVRKENPRAHLGCK</sequence>
<feature type="domain" description="J" evidence="6">
    <location>
        <begin position="5"/>
        <end position="69"/>
    </location>
</feature>
<dbReference type="GO" id="GO:0042026">
    <property type="term" value="P:protein refolding"/>
    <property type="evidence" value="ECO:0007669"/>
    <property type="project" value="TreeGrafter"/>
</dbReference>
<evidence type="ECO:0000256" key="5">
    <source>
        <dbReference type="ARBA" id="ARBA00023186"/>
    </source>
</evidence>
<reference evidence="7 8" key="1">
    <citation type="journal article" date="2019" name="Nat. Microbiol.">
        <title>Mediterranean grassland soil C-N compound turnover is dependent on rainfall and depth, and is mediated by genomically divergent microorganisms.</title>
        <authorList>
            <person name="Diamond S."/>
            <person name="Andeer P.F."/>
            <person name="Li Z."/>
            <person name="Crits-Christoph A."/>
            <person name="Burstein D."/>
            <person name="Anantharaman K."/>
            <person name="Lane K.R."/>
            <person name="Thomas B.C."/>
            <person name="Pan C."/>
            <person name="Northen T.R."/>
            <person name="Banfield J.F."/>
        </authorList>
    </citation>
    <scope>NUCLEOTIDE SEQUENCE [LARGE SCALE GENOMIC DNA]</scope>
    <source>
        <strain evidence="7">NP_1</strain>
    </source>
</reference>
<evidence type="ECO:0000313" key="7">
    <source>
        <dbReference type="EMBL" id="TMJ09490.1"/>
    </source>
</evidence>
<dbReference type="SUPFAM" id="SSF46565">
    <property type="entry name" value="Chaperone J-domain"/>
    <property type="match status" value="1"/>
</dbReference>
<evidence type="ECO:0000256" key="1">
    <source>
        <dbReference type="ARBA" id="ARBA00022723"/>
    </source>
</evidence>
<comment type="caution">
    <text evidence="7">The sequence shown here is derived from an EMBL/GenBank/DDBJ whole genome shotgun (WGS) entry which is preliminary data.</text>
</comment>
<gene>
    <name evidence="7" type="ORF">E6G98_09455</name>
</gene>
<protein>
    <recommendedName>
        <fullName evidence="6">J domain-containing protein</fullName>
    </recommendedName>
</protein>
<dbReference type="SUPFAM" id="SSF49493">
    <property type="entry name" value="HSP40/DnaJ peptide-binding domain"/>
    <property type="match status" value="2"/>
</dbReference>
<dbReference type="InterPro" id="IPR008971">
    <property type="entry name" value="HSP40/DnaJ_pept-bd"/>
</dbReference>
<keyword evidence="1" id="KW-0479">Metal-binding</keyword>
<dbReference type="FunFam" id="2.60.260.20:FF:000005">
    <property type="entry name" value="Chaperone protein dnaJ 1, mitochondrial"/>
    <property type="match status" value="1"/>
</dbReference>
<dbReference type="Pfam" id="PF00226">
    <property type="entry name" value="DnaJ"/>
    <property type="match status" value="1"/>
</dbReference>
<dbReference type="Proteomes" id="UP000315217">
    <property type="component" value="Unassembled WGS sequence"/>
</dbReference>
<dbReference type="CDD" id="cd06257">
    <property type="entry name" value="DnaJ"/>
    <property type="match status" value="1"/>
</dbReference>
<organism evidence="7 8">
    <name type="scientific">Candidatus Segetimicrobium genomatis</name>
    <dbReference type="NCBI Taxonomy" id="2569760"/>
    <lineage>
        <taxon>Bacteria</taxon>
        <taxon>Bacillati</taxon>
        <taxon>Candidatus Sysuimicrobiota</taxon>
        <taxon>Candidatus Sysuimicrobiia</taxon>
        <taxon>Candidatus Sysuimicrobiales</taxon>
        <taxon>Candidatus Segetimicrobiaceae</taxon>
        <taxon>Candidatus Segetimicrobium</taxon>
    </lineage>
</organism>
<dbReference type="PROSITE" id="PS50076">
    <property type="entry name" value="DNAJ_2"/>
    <property type="match status" value="1"/>
</dbReference>
<keyword evidence="3" id="KW-0863">Zinc-finger</keyword>
<accession>A0A537LNF6</accession>
<evidence type="ECO:0000256" key="4">
    <source>
        <dbReference type="ARBA" id="ARBA00022833"/>
    </source>
</evidence>
<dbReference type="GO" id="GO:0005737">
    <property type="term" value="C:cytoplasm"/>
    <property type="evidence" value="ECO:0007669"/>
    <property type="project" value="TreeGrafter"/>
</dbReference>
<keyword evidence="2" id="KW-0677">Repeat</keyword>
<name>A0A537LNF6_9BACT</name>
<evidence type="ECO:0000256" key="2">
    <source>
        <dbReference type="ARBA" id="ARBA00022737"/>
    </source>
</evidence>
<dbReference type="PANTHER" id="PTHR43096:SF52">
    <property type="entry name" value="DNAJ HOMOLOG 1, MITOCHONDRIAL-RELATED"/>
    <property type="match status" value="1"/>
</dbReference>
<dbReference type="PROSITE" id="PS00636">
    <property type="entry name" value="DNAJ_1"/>
    <property type="match status" value="1"/>
</dbReference>
<dbReference type="Gene3D" id="1.10.287.110">
    <property type="entry name" value="DnaJ domain"/>
    <property type="match status" value="1"/>
</dbReference>
<dbReference type="EMBL" id="VBAI01000158">
    <property type="protein sequence ID" value="TMJ09490.1"/>
    <property type="molecule type" value="Genomic_DNA"/>
</dbReference>
<dbReference type="Gene3D" id="2.60.260.20">
    <property type="entry name" value="Urease metallochaperone UreE, N-terminal domain"/>
    <property type="match status" value="2"/>
</dbReference>
<keyword evidence="4" id="KW-0862">Zinc</keyword>
<evidence type="ECO:0000259" key="6">
    <source>
        <dbReference type="PROSITE" id="PS50076"/>
    </source>
</evidence>
<dbReference type="Pfam" id="PF01556">
    <property type="entry name" value="DnaJ_C"/>
    <property type="match status" value="1"/>
</dbReference>
<dbReference type="GO" id="GO:0008270">
    <property type="term" value="F:zinc ion binding"/>
    <property type="evidence" value="ECO:0007669"/>
    <property type="project" value="UniProtKB-KW"/>
</dbReference>
<dbReference type="InterPro" id="IPR002939">
    <property type="entry name" value="DnaJ_C"/>
</dbReference>
<dbReference type="InterPro" id="IPR036869">
    <property type="entry name" value="J_dom_sf"/>
</dbReference>
<keyword evidence="5" id="KW-0143">Chaperone</keyword>
<dbReference type="InterPro" id="IPR018253">
    <property type="entry name" value="DnaJ_domain_CS"/>
</dbReference>
<dbReference type="SMART" id="SM00271">
    <property type="entry name" value="DnaJ"/>
    <property type="match status" value="1"/>
</dbReference>
<dbReference type="AlphaFoldDB" id="A0A537LNF6"/>
<dbReference type="PANTHER" id="PTHR43096">
    <property type="entry name" value="DNAJ HOMOLOG 1, MITOCHONDRIAL-RELATED"/>
    <property type="match status" value="1"/>
</dbReference>
<dbReference type="GO" id="GO:0051082">
    <property type="term" value="F:unfolded protein binding"/>
    <property type="evidence" value="ECO:0007669"/>
    <property type="project" value="InterPro"/>
</dbReference>